<proteinExistence type="predicted"/>
<dbReference type="InterPro" id="IPR019422">
    <property type="entry name" value="7TM_GPCR_serpentine_rcpt_Srh"/>
</dbReference>
<dbReference type="AlphaFoldDB" id="A0A1I7RUP0"/>
<sequence length="293" mass="33881">MLFVNAFSTLTQYVLPIVTVAESICAPFITYLALFHSKKMHRYRFLIMNNVFWSCLFNWTVWFAKPAFLFPAACLILYNPQVHWVVLAKAVASFMMFTFINVELAIVWTLCYRYFMSIEKIRLLDQLPHFDELEGEIGYICVPNLLLVSEWTFAAFLAVISFFVFGMVLISIMFYRVMIVFPRSNMMSSTLQMHTMLFKAIQLLVAFGFILFPTALLLLTISVRWTEGTSIAALCIMLVQAHGCVDFLTIIYFITPYRRKLLQILGRNYRRIKTRVSSTVAQPVSPADEPEPD</sequence>
<feature type="transmembrane region" description="Helical" evidence="1">
    <location>
        <begin position="153"/>
        <end position="175"/>
    </location>
</feature>
<dbReference type="WBParaSite" id="BXY_0445000.1">
    <property type="protein sequence ID" value="BXY_0445000.1"/>
    <property type="gene ID" value="BXY_0445000"/>
</dbReference>
<dbReference type="Pfam" id="PF10318">
    <property type="entry name" value="7TM_GPCR_Srh"/>
    <property type="match status" value="1"/>
</dbReference>
<evidence type="ECO:0000256" key="1">
    <source>
        <dbReference type="SAM" id="Phobius"/>
    </source>
</evidence>
<protein>
    <submittedName>
        <fullName evidence="3">Serpentine receptor class gamma</fullName>
    </submittedName>
</protein>
<feature type="transmembrane region" description="Helical" evidence="1">
    <location>
        <begin position="94"/>
        <end position="115"/>
    </location>
</feature>
<dbReference type="Proteomes" id="UP000095284">
    <property type="component" value="Unplaced"/>
</dbReference>
<feature type="transmembrane region" description="Helical" evidence="1">
    <location>
        <begin position="12"/>
        <end position="33"/>
    </location>
</feature>
<accession>A0A1I7RUP0</accession>
<evidence type="ECO:0000313" key="3">
    <source>
        <dbReference type="WBParaSite" id="BXY_0445000.1"/>
    </source>
</evidence>
<keyword evidence="1" id="KW-1133">Transmembrane helix</keyword>
<name>A0A1I7RUP0_BURXY</name>
<feature type="transmembrane region" description="Helical" evidence="1">
    <location>
        <begin position="231"/>
        <end position="254"/>
    </location>
</feature>
<keyword evidence="1" id="KW-0472">Membrane</keyword>
<feature type="transmembrane region" description="Helical" evidence="1">
    <location>
        <begin position="196"/>
        <end position="219"/>
    </location>
</feature>
<organism evidence="2 3">
    <name type="scientific">Bursaphelenchus xylophilus</name>
    <name type="common">Pinewood nematode worm</name>
    <name type="synonym">Aphelenchoides xylophilus</name>
    <dbReference type="NCBI Taxonomy" id="6326"/>
    <lineage>
        <taxon>Eukaryota</taxon>
        <taxon>Metazoa</taxon>
        <taxon>Ecdysozoa</taxon>
        <taxon>Nematoda</taxon>
        <taxon>Chromadorea</taxon>
        <taxon>Rhabditida</taxon>
        <taxon>Tylenchina</taxon>
        <taxon>Tylenchomorpha</taxon>
        <taxon>Aphelenchoidea</taxon>
        <taxon>Aphelenchoididae</taxon>
        <taxon>Bursaphelenchus</taxon>
    </lineage>
</organism>
<evidence type="ECO:0000313" key="2">
    <source>
        <dbReference type="Proteomes" id="UP000095284"/>
    </source>
</evidence>
<keyword evidence="1" id="KW-0812">Transmembrane</keyword>
<reference evidence="3" key="1">
    <citation type="submission" date="2016-11" db="UniProtKB">
        <authorList>
            <consortium name="WormBaseParasite"/>
        </authorList>
    </citation>
    <scope>IDENTIFICATION</scope>
</reference>